<proteinExistence type="predicted"/>
<feature type="region of interest" description="Disordered" evidence="1">
    <location>
        <begin position="311"/>
        <end position="338"/>
    </location>
</feature>
<organism evidence="2">
    <name type="scientific">Dichomitus squalens</name>
    <dbReference type="NCBI Taxonomy" id="114155"/>
    <lineage>
        <taxon>Eukaryota</taxon>
        <taxon>Fungi</taxon>
        <taxon>Dikarya</taxon>
        <taxon>Basidiomycota</taxon>
        <taxon>Agaricomycotina</taxon>
        <taxon>Agaricomycetes</taxon>
        <taxon>Polyporales</taxon>
        <taxon>Polyporaceae</taxon>
        <taxon>Dichomitus</taxon>
    </lineage>
</organism>
<feature type="region of interest" description="Disordered" evidence="1">
    <location>
        <begin position="103"/>
        <end position="140"/>
    </location>
</feature>
<protein>
    <submittedName>
        <fullName evidence="2">Uncharacterized protein</fullName>
    </submittedName>
</protein>
<dbReference type="Proteomes" id="UP000292957">
    <property type="component" value="Unassembled WGS sequence"/>
</dbReference>
<name>A0A4Q9MN21_9APHY</name>
<accession>A0A4Q9MN21</accession>
<dbReference type="AlphaFoldDB" id="A0A4Q9MN21"/>
<sequence length="459" mass="49899">MQFLPLLEQDTEMALVQSRGFDDVGCQTSRSPSPKPCTLEDFVPSLEDMEDLVSGLAAVMPVAGNTACAPPAYSDSVTDMPTSSLGLDFDALIAGPPSCGSLVPPALGQQTRHATAATSKLSGAGERSGQQGTTSTNRCARSFPSDVYMRARPMIWDVTSSTMPPPEAHLLHDEARHPRDHSYFEYASEMAVPPWRCPSIAEAVFRTPSTHEEDAFTAFSTPPAISPPHTGSLSYRCQPNKNCNSARQTARIETWTQRSSPLRDTATSMHAMPGTYPPSPTAVDSPWHSAEVCHSAPCSPRRTRHHCCETHSAHTPTSTTLSDLSHSRWSSTDSSPDSGLRLSIHNPLHSPYALPRRCAQTPAHSMPAQMPPSVVNISISLPSSCSHQEDISYHRLRSICIILLPLALLIPFGTYMCTTLLPSSRSPHSSFMHGPLLWRAFSSLLSCAFHFIKDSDVKI</sequence>
<feature type="compositionally biased region" description="Polar residues" evidence="1">
    <location>
        <begin position="108"/>
        <end position="121"/>
    </location>
</feature>
<feature type="compositionally biased region" description="Polar residues" evidence="1">
    <location>
        <begin position="128"/>
        <end position="139"/>
    </location>
</feature>
<dbReference type="OrthoDB" id="10528072at2759"/>
<evidence type="ECO:0000313" key="2">
    <source>
        <dbReference type="EMBL" id="TBU27772.1"/>
    </source>
</evidence>
<reference evidence="2" key="1">
    <citation type="submission" date="2019-01" db="EMBL/GenBank/DDBJ databases">
        <title>Draft genome sequences of three monokaryotic isolates of the white-rot basidiomycete fungus Dichomitus squalens.</title>
        <authorList>
            <consortium name="DOE Joint Genome Institute"/>
            <person name="Lopez S.C."/>
            <person name="Andreopoulos B."/>
            <person name="Pangilinan J."/>
            <person name="Lipzen A."/>
            <person name="Riley R."/>
            <person name="Ahrendt S."/>
            <person name="Ng V."/>
            <person name="Barry K."/>
            <person name="Daum C."/>
            <person name="Grigoriev I.V."/>
            <person name="Hilden K.S."/>
            <person name="Makela M.R."/>
            <person name="de Vries R.P."/>
        </authorList>
    </citation>
    <scope>NUCLEOTIDE SEQUENCE [LARGE SCALE GENOMIC DNA]</scope>
    <source>
        <strain evidence="2">OM18370.1</strain>
    </source>
</reference>
<evidence type="ECO:0000256" key="1">
    <source>
        <dbReference type="SAM" id="MobiDB-lite"/>
    </source>
</evidence>
<gene>
    <name evidence="2" type="ORF">BD311DRAFT_759650</name>
</gene>
<feature type="compositionally biased region" description="Low complexity" evidence="1">
    <location>
        <begin position="321"/>
        <end position="338"/>
    </location>
</feature>
<dbReference type="EMBL" id="ML143428">
    <property type="protein sequence ID" value="TBU27772.1"/>
    <property type="molecule type" value="Genomic_DNA"/>
</dbReference>